<proteinExistence type="predicted"/>
<dbReference type="EMBL" id="GBRH01275616">
    <property type="protein sequence ID" value="JAD22279.1"/>
    <property type="molecule type" value="Transcribed_RNA"/>
</dbReference>
<evidence type="ECO:0000313" key="1">
    <source>
        <dbReference type="EMBL" id="JAD22279.1"/>
    </source>
</evidence>
<name>A0A0A8Y912_ARUDO</name>
<reference evidence="1" key="2">
    <citation type="journal article" date="2015" name="Data Brief">
        <title>Shoot transcriptome of the giant reed, Arundo donax.</title>
        <authorList>
            <person name="Barrero R.A."/>
            <person name="Guerrero F.D."/>
            <person name="Moolhuijzen P."/>
            <person name="Goolsby J.A."/>
            <person name="Tidwell J."/>
            <person name="Bellgard S.E."/>
            <person name="Bellgard M.I."/>
        </authorList>
    </citation>
    <scope>NUCLEOTIDE SEQUENCE</scope>
    <source>
        <tissue evidence="1">Shoot tissue taken approximately 20 cm above the soil surface</tissue>
    </source>
</reference>
<organism evidence="1">
    <name type="scientific">Arundo donax</name>
    <name type="common">Giant reed</name>
    <name type="synonym">Donax arundinaceus</name>
    <dbReference type="NCBI Taxonomy" id="35708"/>
    <lineage>
        <taxon>Eukaryota</taxon>
        <taxon>Viridiplantae</taxon>
        <taxon>Streptophyta</taxon>
        <taxon>Embryophyta</taxon>
        <taxon>Tracheophyta</taxon>
        <taxon>Spermatophyta</taxon>
        <taxon>Magnoliopsida</taxon>
        <taxon>Liliopsida</taxon>
        <taxon>Poales</taxon>
        <taxon>Poaceae</taxon>
        <taxon>PACMAD clade</taxon>
        <taxon>Arundinoideae</taxon>
        <taxon>Arundineae</taxon>
        <taxon>Arundo</taxon>
    </lineage>
</organism>
<dbReference type="AlphaFoldDB" id="A0A0A8Y912"/>
<reference evidence="1" key="1">
    <citation type="submission" date="2014-09" db="EMBL/GenBank/DDBJ databases">
        <authorList>
            <person name="Magalhaes I.L.F."/>
            <person name="Oliveira U."/>
            <person name="Santos F.R."/>
            <person name="Vidigal T.H.D.A."/>
            <person name="Brescovit A.D."/>
            <person name="Santos A.J."/>
        </authorList>
    </citation>
    <scope>NUCLEOTIDE SEQUENCE</scope>
    <source>
        <tissue evidence="1">Shoot tissue taken approximately 20 cm above the soil surface</tissue>
    </source>
</reference>
<accession>A0A0A8Y912</accession>
<protein>
    <submittedName>
        <fullName evidence="1">Uncharacterized protein</fullName>
    </submittedName>
</protein>
<sequence>MYYLEYLFASTLQTRFKHFQDRIQKITPETISHN</sequence>